<evidence type="ECO:0000313" key="5">
    <source>
        <dbReference type="EMBL" id="MBC6492889.1"/>
    </source>
</evidence>
<evidence type="ECO:0000313" key="3">
    <source>
        <dbReference type="EMBL" id="MBC6490711.1"/>
    </source>
</evidence>
<evidence type="ECO:0000256" key="1">
    <source>
        <dbReference type="SAM" id="Phobius"/>
    </source>
</evidence>
<name>A0ABR7M6L8_9BACT</name>
<organism evidence="2 6">
    <name type="scientific">Flavihumibacter stibioxidans</name>
    <dbReference type="NCBI Taxonomy" id="1834163"/>
    <lineage>
        <taxon>Bacteria</taxon>
        <taxon>Pseudomonadati</taxon>
        <taxon>Bacteroidota</taxon>
        <taxon>Chitinophagia</taxon>
        <taxon>Chitinophagales</taxon>
        <taxon>Chitinophagaceae</taxon>
        <taxon>Flavihumibacter</taxon>
    </lineage>
</organism>
<sequence length="180" mass="20763">MRLTKTEMFTMLSLVAPYFFALLFFRHTDIFTFLGLIGFCALFIIGCLIILLLTKQTKFRKLYYFIATAISVTIFLTCRDGLINTADKIFFSIHKSRMTETVVAIEKARQENKQIEIPQLSFAAVDTLESGEVIFTLDGMLDNCVGIAYSKDNTNPGYTNCGRIIEWKKIDDHWYLWYTT</sequence>
<dbReference type="EMBL" id="MBUA01000006">
    <property type="protein sequence ID" value="MBC6490685.1"/>
    <property type="molecule type" value="Genomic_DNA"/>
</dbReference>
<dbReference type="EMBL" id="MBUA01000011">
    <property type="protein sequence ID" value="MBC6490711.1"/>
    <property type="molecule type" value="Genomic_DNA"/>
</dbReference>
<reference evidence="2 6" key="1">
    <citation type="submission" date="2016-07" db="EMBL/GenBank/DDBJ databases">
        <title>Genome analysis of Flavihumibacter stibioxidans YS-17.</title>
        <authorList>
            <person name="Shi K."/>
            <person name="Han Y."/>
            <person name="Wang G."/>
        </authorList>
    </citation>
    <scope>NUCLEOTIDE SEQUENCE [LARGE SCALE GENOMIC DNA]</scope>
    <source>
        <strain evidence="2 6">YS-17</strain>
    </source>
</reference>
<evidence type="ECO:0000313" key="4">
    <source>
        <dbReference type="EMBL" id="MBC6491546.1"/>
    </source>
</evidence>
<feature type="transmembrane region" description="Helical" evidence="1">
    <location>
        <begin position="31"/>
        <end position="53"/>
    </location>
</feature>
<dbReference type="RefSeq" id="WP_187256050.1">
    <property type="nucleotide sequence ID" value="NZ_JBHULF010000032.1"/>
</dbReference>
<keyword evidence="1" id="KW-0812">Transmembrane</keyword>
<gene>
    <name evidence="5" type="ORF">BC349_17665</name>
    <name evidence="2" type="ORF">BC349_19635</name>
    <name evidence="3" type="ORF">BC349_19765</name>
    <name evidence="4" type="ORF">BC349_19780</name>
</gene>
<evidence type="ECO:0000313" key="2">
    <source>
        <dbReference type="EMBL" id="MBC6490685.1"/>
    </source>
</evidence>
<keyword evidence="1" id="KW-1133">Transmembrane helix</keyword>
<dbReference type="EMBL" id="MBUA01000029">
    <property type="protein sequence ID" value="MBC6492889.1"/>
    <property type="molecule type" value="Genomic_DNA"/>
</dbReference>
<accession>A0ABR7M6L8</accession>
<evidence type="ECO:0008006" key="7">
    <source>
        <dbReference type="Google" id="ProtNLM"/>
    </source>
</evidence>
<dbReference type="EMBL" id="MBUA01000013">
    <property type="protein sequence ID" value="MBC6491546.1"/>
    <property type="molecule type" value="Genomic_DNA"/>
</dbReference>
<protein>
    <recommendedName>
        <fullName evidence="7">DUF4131 domain-containing protein</fullName>
    </recommendedName>
</protein>
<feature type="transmembrane region" description="Helical" evidence="1">
    <location>
        <begin position="62"/>
        <end position="82"/>
    </location>
</feature>
<dbReference type="Proteomes" id="UP000765802">
    <property type="component" value="Unassembled WGS sequence"/>
</dbReference>
<proteinExistence type="predicted"/>
<feature type="transmembrane region" description="Helical" evidence="1">
    <location>
        <begin position="7"/>
        <end position="25"/>
    </location>
</feature>
<comment type="caution">
    <text evidence="2">The sequence shown here is derived from an EMBL/GenBank/DDBJ whole genome shotgun (WGS) entry which is preliminary data.</text>
</comment>
<evidence type="ECO:0000313" key="6">
    <source>
        <dbReference type="Proteomes" id="UP000765802"/>
    </source>
</evidence>
<keyword evidence="1" id="KW-0472">Membrane</keyword>
<keyword evidence="6" id="KW-1185">Reference proteome</keyword>